<accession>A0ABV6AIV4</accession>
<reference evidence="1 2" key="1">
    <citation type="submission" date="2024-09" db="EMBL/GenBank/DDBJ databases">
        <authorList>
            <person name="Sun Q."/>
            <person name="Mori K."/>
        </authorList>
    </citation>
    <scope>NUCLEOTIDE SEQUENCE [LARGE SCALE GENOMIC DNA]</scope>
    <source>
        <strain evidence="1 2">TBRC 4938</strain>
    </source>
</reference>
<comment type="caution">
    <text evidence="1">The sequence shown here is derived from an EMBL/GenBank/DDBJ whole genome shotgun (WGS) entry which is preliminary data.</text>
</comment>
<dbReference type="EMBL" id="JBHMAA010000011">
    <property type="protein sequence ID" value="MFB9949268.1"/>
    <property type="molecule type" value="Genomic_DNA"/>
</dbReference>
<name>A0ABV6AIV4_9HYPH</name>
<dbReference type="Proteomes" id="UP001589692">
    <property type="component" value="Unassembled WGS sequence"/>
</dbReference>
<gene>
    <name evidence="1" type="ORF">ACFFP0_10435</name>
</gene>
<protein>
    <submittedName>
        <fullName evidence="1">Uncharacterized protein</fullName>
    </submittedName>
</protein>
<dbReference type="RefSeq" id="WP_377260068.1">
    <property type="nucleotide sequence ID" value="NZ_JBHMAA010000011.1"/>
</dbReference>
<organism evidence="1 2">
    <name type="scientific">Rhizobium puerariae</name>
    <dbReference type="NCBI Taxonomy" id="1585791"/>
    <lineage>
        <taxon>Bacteria</taxon>
        <taxon>Pseudomonadati</taxon>
        <taxon>Pseudomonadota</taxon>
        <taxon>Alphaproteobacteria</taxon>
        <taxon>Hyphomicrobiales</taxon>
        <taxon>Rhizobiaceae</taxon>
        <taxon>Rhizobium/Agrobacterium group</taxon>
        <taxon>Rhizobium</taxon>
    </lineage>
</organism>
<proteinExistence type="predicted"/>
<evidence type="ECO:0000313" key="2">
    <source>
        <dbReference type="Proteomes" id="UP001589692"/>
    </source>
</evidence>
<sequence>MSEDKARRYLEEQVAIYRQMMTEIERDRLDLPAGDRDAEGRRTELAARLHSCRQSLNTLQRLLGQPEGM</sequence>
<evidence type="ECO:0000313" key="1">
    <source>
        <dbReference type="EMBL" id="MFB9949268.1"/>
    </source>
</evidence>
<keyword evidence="2" id="KW-1185">Reference proteome</keyword>